<dbReference type="Proteomes" id="UP000325155">
    <property type="component" value="Chromosome"/>
</dbReference>
<feature type="region of interest" description="Interaction with tRNA" evidence="9">
    <location>
        <begin position="163"/>
        <end position="165"/>
    </location>
</feature>
<feature type="site" description="Interaction with tRNA" evidence="9">
    <location>
        <position position="142"/>
    </location>
</feature>
<keyword evidence="5 9" id="KW-0067">ATP-binding</keyword>
<organism evidence="12 13">
    <name type="scientific">Candidatus Cytomitobacter indipagum</name>
    <dbReference type="NCBI Taxonomy" id="2601575"/>
    <lineage>
        <taxon>Bacteria</taxon>
        <taxon>Pseudomonadati</taxon>
        <taxon>Pseudomonadota</taxon>
        <taxon>Alphaproteobacteria</taxon>
        <taxon>Holosporales</taxon>
        <taxon>Holosporaceae</taxon>
        <taxon>Candidatus Cytomitobacter</taxon>
    </lineage>
</organism>
<dbReference type="NCBIfam" id="TIGR00420">
    <property type="entry name" value="trmU"/>
    <property type="match status" value="1"/>
</dbReference>
<dbReference type="EMBL" id="CP043315">
    <property type="protein sequence ID" value="QEK38107.1"/>
    <property type="molecule type" value="Genomic_DNA"/>
</dbReference>
<keyword evidence="4 9" id="KW-0547">Nucleotide-binding</keyword>
<dbReference type="PANTHER" id="PTHR11933">
    <property type="entry name" value="TRNA 5-METHYLAMINOMETHYL-2-THIOURIDYLATE -METHYLTRANSFERASE"/>
    <property type="match status" value="1"/>
</dbReference>
<evidence type="ECO:0000256" key="4">
    <source>
        <dbReference type="ARBA" id="ARBA00022741"/>
    </source>
</evidence>
<sequence>MNLVNIDEVDSNLNLSKYIKSLFPEGSKVVIAMSGGVDSSVTAAIMKKGGYDVVGLTLKLHDNPSTNHAIRDAKAIADFLGFEHNVLDLRDEFQEHVLDKFMSEYEEGKTPNPCMRCNKNIKFNGMVEYTKSIGASGLVTGHYVKRIVRDGKHAIVMAKDSNKDQSYFLSMISKEHLPYIGFPLGIMTKPTVRRMARFWNLFVAKKAESQDLCFAVSNKYHDVLKNMGTQDISGDIVDVDGNKLGKHDGVSKFTVGQRKGLNLSGGPWFVNKVDKPNNKIVVGRMEDLECYDIYFNQLNLLGDFDFNLMKNLSTKVRGSHRPVPCSVETYNDQEGKITLKNPEYGVAYGQFCGIYQDDMLVGGGYIIDKSEIKSECIQGGK</sequence>
<dbReference type="HAMAP" id="MF_00144">
    <property type="entry name" value="tRNA_thiouridyl_MnmA"/>
    <property type="match status" value="1"/>
</dbReference>
<dbReference type="GO" id="GO:0005737">
    <property type="term" value="C:cytoplasm"/>
    <property type="evidence" value="ECO:0007669"/>
    <property type="project" value="UniProtKB-SubCell"/>
</dbReference>
<keyword evidence="3 9" id="KW-0819">tRNA processing</keyword>
<dbReference type="GO" id="GO:0103016">
    <property type="term" value="F:tRNA-uridine 2-sulfurtransferase activity"/>
    <property type="evidence" value="ECO:0007669"/>
    <property type="project" value="UniProtKB-EC"/>
</dbReference>
<dbReference type="FunFam" id="2.30.30.280:FF:000001">
    <property type="entry name" value="tRNA-specific 2-thiouridylase MnmA"/>
    <property type="match status" value="1"/>
</dbReference>
<proteinExistence type="inferred from homology"/>
<feature type="binding site" evidence="9">
    <location>
        <position position="58"/>
    </location>
    <ligand>
        <name>ATP</name>
        <dbReference type="ChEBI" id="CHEBI:30616"/>
    </ligand>
</feature>
<feature type="binding site" evidence="9">
    <location>
        <begin position="32"/>
        <end position="39"/>
    </location>
    <ligand>
        <name>ATP</name>
        <dbReference type="ChEBI" id="CHEBI:30616"/>
    </ligand>
</feature>
<evidence type="ECO:0000256" key="3">
    <source>
        <dbReference type="ARBA" id="ARBA00022694"/>
    </source>
</evidence>
<evidence type="ECO:0000256" key="5">
    <source>
        <dbReference type="ARBA" id="ARBA00022840"/>
    </source>
</evidence>
<evidence type="ECO:0000313" key="13">
    <source>
        <dbReference type="Proteomes" id="UP000325155"/>
    </source>
</evidence>
<keyword evidence="1 9" id="KW-0820">tRNA-binding</keyword>
<feature type="domain" description="tRNA-specific 2-thiouridylase MnmA-like central" evidence="11">
    <location>
        <begin position="222"/>
        <end position="284"/>
    </location>
</feature>
<dbReference type="OrthoDB" id="9800696at2"/>
<comment type="catalytic activity">
    <reaction evidence="8 9">
        <text>S-sulfanyl-L-cysteinyl-[protein] + uridine(34) in tRNA + AH2 + ATP = 2-thiouridine(34) in tRNA + L-cysteinyl-[protein] + A + AMP + diphosphate + H(+)</text>
        <dbReference type="Rhea" id="RHEA:47032"/>
        <dbReference type="Rhea" id="RHEA-COMP:10131"/>
        <dbReference type="Rhea" id="RHEA-COMP:11726"/>
        <dbReference type="Rhea" id="RHEA-COMP:11727"/>
        <dbReference type="Rhea" id="RHEA-COMP:11728"/>
        <dbReference type="ChEBI" id="CHEBI:13193"/>
        <dbReference type="ChEBI" id="CHEBI:15378"/>
        <dbReference type="ChEBI" id="CHEBI:17499"/>
        <dbReference type="ChEBI" id="CHEBI:29950"/>
        <dbReference type="ChEBI" id="CHEBI:30616"/>
        <dbReference type="ChEBI" id="CHEBI:33019"/>
        <dbReference type="ChEBI" id="CHEBI:61963"/>
        <dbReference type="ChEBI" id="CHEBI:65315"/>
        <dbReference type="ChEBI" id="CHEBI:87170"/>
        <dbReference type="ChEBI" id="CHEBI:456215"/>
        <dbReference type="EC" id="2.8.1.13"/>
    </reaction>
</comment>
<dbReference type="Gene3D" id="2.40.30.10">
    <property type="entry name" value="Translation factors"/>
    <property type="match status" value="1"/>
</dbReference>
<dbReference type="RefSeq" id="WP_148980954.1">
    <property type="nucleotide sequence ID" value="NZ_CP043315.1"/>
</dbReference>
<feature type="domain" description="tRNA-specific 2-thiouridylase MnmA-like C-terminal" evidence="10">
    <location>
        <begin position="293"/>
        <end position="366"/>
    </location>
</feature>
<dbReference type="InterPro" id="IPR046885">
    <property type="entry name" value="MnmA-like_C"/>
</dbReference>
<feature type="active site" description="Cysteine persulfide intermediate" evidence="9">
    <location>
        <position position="213"/>
    </location>
</feature>
<feature type="site" description="Interaction with tRNA" evidence="9">
    <location>
        <position position="350"/>
    </location>
</feature>
<dbReference type="KEGG" id="cip:FZC35_01820"/>
<feature type="binding site" evidence="9">
    <location>
        <position position="141"/>
    </location>
    <ligand>
        <name>ATP</name>
        <dbReference type="ChEBI" id="CHEBI:30616"/>
    </ligand>
</feature>
<evidence type="ECO:0000259" key="11">
    <source>
        <dbReference type="Pfam" id="PF20259"/>
    </source>
</evidence>
<reference evidence="12 13" key="1">
    <citation type="submission" date="2019-08" db="EMBL/GenBank/DDBJ databases">
        <title>Highly reduced genomes of protist endosymbionts show evolutionary convergence.</title>
        <authorList>
            <person name="George E."/>
            <person name="Husnik F."/>
            <person name="Tashyreva D."/>
            <person name="Prokopchuk G."/>
            <person name="Horak A."/>
            <person name="Kwong W.K."/>
            <person name="Lukes J."/>
            <person name="Keeling P.J."/>
        </authorList>
    </citation>
    <scope>NUCLEOTIDE SEQUENCE [LARGE SCALE GENOMIC DNA]</scope>
    <source>
        <strain evidence="12">1605</strain>
    </source>
</reference>
<evidence type="ECO:0000259" key="10">
    <source>
        <dbReference type="Pfam" id="PF20258"/>
    </source>
</evidence>
<protein>
    <recommendedName>
        <fullName evidence="9">tRNA-specific 2-thiouridylase MnmA</fullName>
        <ecNumber evidence="9">2.8.1.13</ecNumber>
    </recommendedName>
</protein>
<evidence type="ECO:0000256" key="6">
    <source>
        <dbReference type="ARBA" id="ARBA00022884"/>
    </source>
</evidence>
<dbReference type="PANTHER" id="PTHR11933:SF5">
    <property type="entry name" value="MITOCHONDRIAL TRNA-SPECIFIC 2-THIOURIDYLASE 1"/>
    <property type="match status" value="1"/>
</dbReference>
<feature type="active site" description="Nucleophile" evidence="9">
    <location>
        <position position="117"/>
    </location>
</feature>
<name>A0A5C0UEH0_9PROT</name>
<comment type="caution">
    <text evidence="9">Lacks conserved residue(s) required for the propagation of feature annotation.</text>
</comment>
<dbReference type="CDD" id="cd01998">
    <property type="entry name" value="MnmA_TRMU-like"/>
    <property type="match status" value="1"/>
</dbReference>
<dbReference type="GO" id="GO:0000049">
    <property type="term" value="F:tRNA binding"/>
    <property type="evidence" value="ECO:0007669"/>
    <property type="project" value="UniProtKB-KW"/>
</dbReference>
<keyword evidence="2 9" id="KW-0808">Transferase</keyword>
<keyword evidence="6 9" id="KW-0694">RNA-binding</keyword>
<evidence type="ECO:0000256" key="1">
    <source>
        <dbReference type="ARBA" id="ARBA00022555"/>
    </source>
</evidence>
<evidence type="ECO:0000256" key="2">
    <source>
        <dbReference type="ARBA" id="ARBA00022679"/>
    </source>
</evidence>
<dbReference type="Gene3D" id="2.30.30.280">
    <property type="entry name" value="Adenine nucleotide alpha hydrolases-like domains"/>
    <property type="match status" value="1"/>
</dbReference>
<comment type="function">
    <text evidence="9">Catalyzes the 2-thiolation of uridine at the wobble position (U34) of tRNA, leading to the formation of s(2)U34.</text>
</comment>
<comment type="subcellular location">
    <subcellularLocation>
        <location evidence="9">Cytoplasm</location>
    </subcellularLocation>
</comment>
<keyword evidence="9" id="KW-0963">Cytoplasm</keyword>
<dbReference type="SUPFAM" id="SSF52402">
    <property type="entry name" value="Adenine nucleotide alpha hydrolases-like"/>
    <property type="match status" value="1"/>
</dbReference>
<dbReference type="Gene3D" id="3.40.50.620">
    <property type="entry name" value="HUPs"/>
    <property type="match status" value="1"/>
</dbReference>
<dbReference type="EC" id="2.8.1.13" evidence="9"/>
<dbReference type="NCBIfam" id="NF001138">
    <property type="entry name" value="PRK00143.1"/>
    <property type="match status" value="1"/>
</dbReference>
<dbReference type="GO" id="GO:0002143">
    <property type="term" value="P:tRNA wobble position uridine thiolation"/>
    <property type="evidence" value="ECO:0007669"/>
    <property type="project" value="TreeGrafter"/>
</dbReference>
<keyword evidence="13" id="KW-1185">Reference proteome</keyword>
<evidence type="ECO:0000313" key="12">
    <source>
        <dbReference type="EMBL" id="QEK38107.1"/>
    </source>
</evidence>
<dbReference type="InterPro" id="IPR046884">
    <property type="entry name" value="MnmA-like_central"/>
</dbReference>
<dbReference type="InterPro" id="IPR023382">
    <property type="entry name" value="MnmA-like_central_sf"/>
</dbReference>
<dbReference type="InterPro" id="IPR004506">
    <property type="entry name" value="MnmA-like"/>
</dbReference>
<evidence type="ECO:0000256" key="8">
    <source>
        <dbReference type="ARBA" id="ARBA00051542"/>
    </source>
</evidence>
<evidence type="ECO:0000256" key="7">
    <source>
        <dbReference type="ARBA" id="ARBA00023157"/>
    </source>
</evidence>
<dbReference type="Pfam" id="PF03054">
    <property type="entry name" value="tRNA_Me_trans"/>
    <property type="match status" value="1"/>
</dbReference>
<gene>
    <name evidence="9 12" type="primary">mnmA</name>
    <name evidence="12" type="ORF">FZC35_01820</name>
</gene>
<dbReference type="Pfam" id="PF20258">
    <property type="entry name" value="tRNA_Me_trans_C"/>
    <property type="match status" value="1"/>
</dbReference>
<keyword evidence="7" id="KW-1015">Disulfide bond</keyword>
<dbReference type="GO" id="GO:0005524">
    <property type="term" value="F:ATP binding"/>
    <property type="evidence" value="ECO:0007669"/>
    <property type="project" value="UniProtKB-KW"/>
</dbReference>
<dbReference type="InterPro" id="IPR014729">
    <property type="entry name" value="Rossmann-like_a/b/a_fold"/>
</dbReference>
<dbReference type="Pfam" id="PF20259">
    <property type="entry name" value="tRNA_Me_trans_M"/>
    <property type="match status" value="1"/>
</dbReference>
<evidence type="ECO:0000256" key="9">
    <source>
        <dbReference type="HAMAP-Rule" id="MF_00144"/>
    </source>
</evidence>
<dbReference type="AlphaFoldDB" id="A0A5C0UEH0"/>
<accession>A0A5C0UEH0</accession>
<comment type="similarity">
    <text evidence="9">Belongs to the MnmA/TRMU family.</text>
</comment>